<feature type="domain" description="Ionotropic glutamate receptor C-terminal" evidence="10">
    <location>
        <begin position="53"/>
        <end position="183"/>
    </location>
</feature>
<feature type="transmembrane region" description="Helical" evidence="9">
    <location>
        <begin position="62"/>
        <end position="83"/>
    </location>
</feature>
<keyword evidence="3" id="KW-1003">Cell membrane</keyword>
<proteinExistence type="inferred from homology"/>
<organism evidence="11">
    <name type="scientific">Pagurus bernhardus</name>
    <name type="common">Common hermit crab</name>
    <name type="synonym">Eupagurus bernhardus</name>
    <dbReference type="NCBI Taxonomy" id="174397"/>
    <lineage>
        <taxon>Eukaryota</taxon>
        <taxon>Metazoa</taxon>
        <taxon>Ecdysozoa</taxon>
        <taxon>Arthropoda</taxon>
        <taxon>Crustacea</taxon>
        <taxon>Multicrustacea</taxon>
        <taxon>Malacostraca</taxon>
        <taxon>Eumalacostraca</taxon>
        <taxon>Eucarida</taxon>
        <taxon>Decapoda</taxon>
        <taxon>Pleocyemata</taxon>
        <taxon>Anomura</taxon>
        <taxon>Paguroidea</taxon>
        <taxon>Paguridae</taxon>
        <taxon>Pagurus</taxon>
    </lineage>
</organism>
<protein>
    <submittedName>
        <fullName evidence="11">IR15 protein</fullName>
    </submittedName>
</protein>
<evidence type="ECO:0000256" key="2">
    <source>
        <dbReference type="ARBA" id="ARBA00008685"/>
    </source>
</evidence>
<reference evidence="11" key="2">
    <citation type="submission" date="2014-02" db="EMBL/GenBank/DDBJ databases">
        <title>The hermit crab's nose antennal transcriptomics.</title>
        <authorList>
            <person name="Groh K.C."/>
            <person name="Vogel H."/>
            <person name="Stensmyr M.C."/>
            <person name="Grosse-Wilde E."/>
            <person name="Hansson B.S."/>
        </authorList>
    </citation>
    <scope>NUCLEOTIDE SEQUENCE</scope>
    <source>
        <tissue evidence="11">Antennules</tissue>
    </source>
</reference>
<evidence type="ECO:0000256" key="1">
    <source>
        <dbReference type="ARBA" id="ARBA00004651"/>
    </source>
</evidence>
<dbReference type="Gene3D" id="1.10.287.70">
    <property type="match status" value="1"/>
</dbReference>
<dbReference type="EMBL" id="HABX01000084">
    <property type="protein sequence ID" value="CDK12528.1"/>
    <property type="molecule type" value="Transcribed_RNA"/>
</dbReference>
<evidence type="ECO:0000256" key="5">
    <source>
        <dbReference type="ARBA" id="ARBA00022989"/>
    </source>
</evidence>
<feature type="transmembrane region" description="Helical" evidence="9">
    <location>
        <begin position="124"/>
        <end position="150"/>
    </location>
</feature>
<keyword evidence="8" id="KW-0325">Glycoprotein</keyword>
<comment type="subcellular location">
    <subcellularLocation>
        <location evidence="1">Cell membrane</location>
        <topology evidence="1">Multi-pass membrane protein</topology>
    </subcellularLocation>
</comment>
<keyword evidence="5 9" id="KW-1133">Transmembrane helix</keyword>
<evidence type="ECO:0000256" key="8">
    <source>
        <dbReference type="ARBA" id="ARBA00023180"/>
    </source>
</evidence>
<comment type="similarity">
    <text evidence="2">Belongs to the glutamate-gated ion channel (TC 1.A.10.1) family.</text>
</comment>
<dbReference type="PANTHER" id="PTHR42643">
    <property type="entry name" value="IONOTROPIC RECEPTOR 20A-RELATED"/>
    <property type="match status" value="1"/>
</dbReference>
<dbReference type="Pfam" id="PF00060">
    <property type="entry name" value="Lig_chan"/>
    <property type="match status" value="1"/>
</dbReference>
<evidence type="ECO:0000256" key="3">
    <source>
        <dbReference type="ARBA" id="ARBA00022475"/>
    </source>
</evidence>
<evidence type="ECO:0000256" key="7">
    <source>
        <dbReference type="ARBA" id="ARBA00023170"/>
    </source>
</evidence>
<dbReference type="GO" id="GO:0005886">
    <property type="term" value="C:plasma membrane"/>
    <property type="evidence" value="ECO:0007669"/>
    <property type="project" value="UniProtKB-SubCell"/>
</dbReference>
<keyword evidence="6 9" id="KW-0472">Membrane</keyword>
<evidence type="ECO:0000256" key="6">
    <source>
        <dbReference type="ARBA" id="ARBA00023136"/>
    </source>
</evidence>
<dbReference type="InterPro" id="IPR001320">
    <property type="entry name" value="Iontro_rcpt_C"/>
</dbReference>
<evidence type="ECO:0000256" key="9">
    <source>
        <dbReference type="SAM" id="Phobius"/>
    </source>
</evidence>
<feature type="non-terminal residue" evidence="11">
    <location>
        <position position="239"/>
    </location>
</feature>
<evidence type="ECO:0000256" key="4">
    <source>
        <dbReference type="ARBA" id="ARBA00022692"/>
    </source>
</evidence>
<keyword evidence="7" id="KW-0675">Receptor</keyword>
<accession>W6MH46</accession>
<dbReference type="AlphaFoldDB" id="W6MH46"/>
<sequence>YGIYADLVGAKDFITVNVLQPKPDRASDFDYTYPHWNNYYAFLNSVPPPTPRWKSLLYPFSIITWILVIASTVVSATLLAGLLNKLSHVTDPTDIMLKVVSGLLSQAMDDKRVRDFPWARVWLIFWWLSVDILAAAYMSNLMTVLTIPVYPKRIQTAEELLKTDCIPCMLDYGSHVPQSLKISNNPVLAEVGRKLELDPNILLDDPWGYLPGKAKRGTHCHHLTLLQLSPSNIAPAATI</sequence>
<feature type="non-terminal residue" evidence="11">
    <location>
        <position position="1"/>
    </location>
</feature>
<dbReference type="GO" id="GO:0015276">
    <property type="term" value="F:ligand-gated monoatomic ion channel activity"/>
    <property type="evidence" value="ECO:0007669"/>
    <property type="project" value="InterPro"/>
</dbReference>
<dbReference type="GO" id="GO:0050906">
    <property type="term" value="P:detection of stimulus involved in sensory perception"/>
    <property type="evidence" value="ECO:0007669"/>
    <property type="project" value="UniProtKB-ARBA"/>
</dbReference>
<evidence type="ECO:0000259" key="10">
    <source>
        <dbReference type="Pfam" id="PF00060"/>
    </source>
</evidence>
<gene>
    <name evidence="11" type="primary">IR15</name>
</gene>
<dbReference type="PANTHER" id="PTHR42643:SF24">
    <property type="entry name" value="IONOTROPIC RECEPTOR 60A"/>
    <property type="match status" value="1"/>
</dbReference>
<reference evidence="11" key="1">
    <citation type="submission" date="2013-06" db="EMBL/GenBank/DDBJ databases">
        <authorList>
            <person name="Groh K."/>
        </authorList>
    </citation>
    <scope>NUCLEOTIDE SEQUENCE</scope>
    <source>
        <tissue evidence="11">Antennules</tissue>
    </source>
</reference>
<evidence type="ECO:0000313" key="11">
    <source>
        <dbReference type="EMBL" id="CDK12528.1"/>
    </source>
</evidence>
<dbReference type="InterPro" id="IPR052192">
    <property type="entry name" value="Insect_Ionotropic_Sensory_Rcpt"/>
</dbReference>
<name>W6MH46_PAGBR</name>
<keyword evidence="4 9" id="KW-0812">Transmembrane</keyword>